<reference evidence="2 3" key="1">
    <citation type="submission" date="2017-10" db="EMBL/GenBank/DDBJ databases">
        <title>Sedimentibacterium mangrovi gen. nov., sp. nov., a novel member of family Phyllobacteriacea isolated from mangrove sediment.</title>
        <authorList>
            <person name="Liao H."/>
            <person name="Tian Y."/>
        </authorList>
    </citation>
    <scope>NUCLEOTIDE SEQUENCE [LARGE SCALE GENOMIC DNA]</scope>
    <source>
        <strain evidence="2 3">X9-2-2</strain>
    </source>
</reference>
<proteinExistence type="predicted"/>
<name>A0A2G1QH73_9HYPH</name>
<dbReference type="Pfam" id="PF10067">
    <property type="entry name" value="DUF2306"/>
    <property type="match status" value="1"/>
</dbReference>
<feature type="transmembrane region" description="Helical" evidence="1">
    <location>
        <begin position="12"/>
        <end position="32"/>
    </location>
</feature>
<evidence type="ECO:0008006" key="4">
    <source>
        <dbReference type="Google" id="ProtNLM"/>
    </source>
</evidence>
<protein>
    <recommendedName>
        <fullName evidence="4">DUF2306 domain-containing protein</fullName>
    </recommendedName>
</protein>
<feature type="transmembrane region" description="Helical" evidence="1">
    <location>
        <begin position="230"/>
        <end position="246"/>
    </location>
</feature>
<keyword evidence="1" id="KW-1133">Transmembrane helix</keyword>
<dbReference type="InterPro" id="IPR018750">
    <property type="entry name" value="DUF2306_membrane"/>
</dbReference>
<keyword evidence="3" id="KW-1185">Reference proteome</keyword>
<feature type="transmembrane region" description="Helical" evidence="1">
    <location>
        <begin position="252"/>
        <end position="272"/>
    </location>
</feature>
<feature type="transmembrane region" description="Helical" evidence="1">
    <location>
        <begin position="320"/>
        <end position="345"/>
    </location>
</feature>
<feature type="transmembrane region" description="Helical" evidence="1">
    <location>
        <begin position="44"/>
        <end position="67"/>
    </location>
</feature>
<dbReference type="AlphaFoldDB" id="A0A2G1QH73"/>
<keyword evidence="1" id="KW-0472">Membrane</keyword>
<dbReference type="Proteomes" id="UP000221168">
    <property type="component" value="Unassembled WGS sequence"/>
</dbReference>
<feature type="transmembrane region" description="Helical" evidence="1">
    <location>
        <begin position="167"/>
        <end position="185"/>
    </location>
</feature>
<sequence>MTLDPVLTAPLAIQIHVFTVVPAAVLGAWVLYGRKGTPLHRLLGRVWVFLMAATALSSFFIHTIRMIGPFSPIHLLSVLTLFSCCYIIWSARTRRLKAHRQAVLALYWGGIGLDGAFTIVRGRIMNQVVLGGANAWPLAIAAAVVCAGVLAHVYRGGRFTWTARRKTAGTALAAAASPVLLLASHQDAHAAPGAAQIVTGAPVWVWPLLAALLALGWLRSRPRVVHRVQVMILPFVFAGLGAWSFFSNGASLAAGAALVAAIAAGSMAGQMLARRGPSFVDENDMVHLPGEWVSMALILAIFVARFAAGAARGINPDLDHALVIAVPLALVSGFSIGLTAMRAIVQSTR</sequence>
<organism evidence="2 3">
    <name type="scientific">Zhengella mangrovi</name>
    <dbReference type="NCBI Taxonomy" id="1982044"/>
    <lineage>
        <taxon>Bacteria</taxon>
        <taxon>Pseudomonadati</taxon>
        <taxon>Pseudomonadota</taxon>
        <taxon>Alphaproteobacteria</taxon>
        <taxon>Hyphomicrobiales</taxon>
        <taxon>Notoacmeibacteraceae</taxon>
        <taxon>Zhengella</taxon>
    </lineage>
</organism>
<comment type="caution">
    <text evidence="2">The sequence shown here is derived from an EMBL/GenBank/DDBJ whole genome shotgun (WGS) entry which is preliminary data.</text>
</comment>
<evidence type="ECO:0000256" key="1">
    <source>
        <dbReference type="SAM" id="Phobius"/>
    </source>
</evidence>
<dbReference type="EMBL" id="PDVP01000021">
    <property type="protein sequence ID" value="PHP64873.1"/>
    <property type="molecule type" value="Genomic_DNA"/>
</dbReference>
<gene>
    <name evidence="2" type="ORF">CSC94_22060</name>
</gene>
<feature type="transmembrane region" description="Helical" evidence="1">
    <location>
        <begin position="292"/>
        <end position="314"/>
    </location>
</feature>
<feature type="transmembrane region" description="Helical" evidence="1">
    <location>
        <begin position="103"/>
        <end position="124"/>
    </location>
</feature>
<feature type="transmembrane region" description="Helical" evidence="1">
    <location>
        <begin position="136"/>
        <end position="155"/>
    </location>
</feature>
<keyword evidence="1" id="KW-0812">Transmembrane</keyword>
<dbReference type="InterPro" id="IPR046730">
    <property type="entry name" value="DUF6622"/>
</dbReference>
<feature type="transmembrane region" description="Helical" evidence="1">
    <location>
        <begin position="73"/>
        <end position="91"/>
    </location>
</feature>
<feature type="transmembrane region" description="Helical" evidence="1">
    <location>
        <begin position="197"/>
        <end position="218"/>
    </location>
</feature>
<evidence type="ECO:0000313" key="3">
    <source>
        <dbReference type="Proteomes" id="UP000221168"/>
    </source>
</evidence>
<evidence type="ECO:0000313" key="2">
    <source>
        <dbReference type="EMBL" id="PHP64873.1"/>
    </source>
</evidence>
<dbReference type="Pfam" id="PF20327">
    <property type="entry name" value="DUF6622"/>
    <property type="match status" value="1"/>
</dbReference>
<dbReference type="RefSeq" id="WP_205853388.1">
    <property type="nucleotide sequence ID" value="NZ_PDVP01000021.1"/>
</dbReference>
<accession>A0A2G1QH73</accession>